<dbReference type="GeneID" id="60757546"/>
<accession>A0AAJ3ZKA9</accession>
<organism evidence="5 6">
    <name type="scientific">Flavobacterium columnare</name>
    <dbReference type="NCBI Taxonomy" id="996"/>
    <lineage>
        <taxon>Bacteria</taxon>
        <taxon>Pseudomonadati</taxon>
        <taxon>Bacteroidota</taxon>
        <taxon>Flavobacteriia</taxon>
        <taxon>Flavobacteriales</taxon>
        <taxon>Flavobacteriaceae</taxon>
        <taxon>Flavobacterium</taxon>
    </lineage>
</organism>
<dbReference type="GO" id="GO:0043565">
    <property type="term" value="F:sequence-specific DNA binding"/>
    <property type="evidence" value="ECO:0007669"/>
    <property type="project" value="InterPro"/>
</dbReference>
<evidence type="ECO:0000259" key="4">
    <source>
        <dbReference type="PROSITE" id="PS01124"/>
    </source>
</evidence>
<gene>
    <name evidence="5" type="ORF">UN65_00415</name>
</gene>
<dbReference type="GO" id="GO:0003700">
    <property type="term" value="F:DNA-binding transcription factor activity"/>
    <property type="evidence" value="ECO:0007669"/>
    <property type="project" value="InterPro"/>
</dbReference>
<keyword evidence="3" id="KW-0804">Transcription</keyword>
<dbReference type="EMBL" id="CP010992">
    <property type="protein sequence ID" value="QCV57066.1"/>
    <property type="molecule type" value="Genomic_DNA"/>
</dbReference>
<dbReference type="Proteomes" id="UP000304840">
    <property type="component" value="Chromosome"/>
</dbReference>
<keyword evidence="2" id="KW-0238">DNA-binding</keyword>
<dbReference type="InterPro" id="IPR009057">
    <property type="entry name" value="Homeodomain-like_sf"/>
</dbReference>
<dbReference type="SUPFAM" id="SSF46689">
    <property type="entry name" value="Homeodomain-like"/>
    <property type="match status" value="2"/>
</dbReference>
<dbReference type="Pfam" id="PF22200">
    <property type="entry name" value="ExsA_N"/>
    <property type="match status" value="1"/>
</dbReference>
<dbReference type="RefSeq" id="WP_014165110.1">
    <property type="nucleotide sequence ID" value="NZ_CP010992.1"/>
</dbReference>
<sequence>MNTQLVHNLPFDFFQDNHFECAIYFYNTQQSSKNIPVTFTHNVLCFLLNGYKEVISNQNNISIQNDQFFLLQSGNSLMTERLIGESGYNSILFFFSDHFLNQILLKKQIELPKATHSNQTVLNIRKDVYVNLFEKSLLLLKNDFNKAPHLTHVKLEEILLYLLNKEPNQIAPFFQNTLSRHKNKSIKDIVQQHENSPLTIDELAFLSNMSVSTFKRKFAEIYQISPKKYFISKRMEKARNELMLNKRPSDLYHELGYENLSAFSNEFKKYYGVSPKNFKMD</sequence>
<evidence type="ECO:0000256" key="3">
    <source>
        <dbReference type="ARBA" id="ARBA00023163"/>
    </source>
</evidence>
<reference evidence="5 6" key="2">
    <citation type="submission" date="2019-05" db="EMBL/GenBank/DDBJ databases">
        <authorList>
            <person name="Ravantti J.J."/>
        </authorList>
    </citation>
    <scope>NUCLEOTIDE SEQUENCE [LARGE SCALE GENOMIC DNA]</scope>
    <source>
        <strain evidence="5 6">B185</strain>
    </source>
</reference>
<evidence type="ECO:0000256" key="2">
    <source>
        <dbReference type="ARBA" id="ARBA00023125"/>
    </source>
</evidence>
<dbReference type="SMART" id="SM00342">
    <property type="entry name" value="HTH_ARAC"/>
    <property type="match status" value="1"/>
</dbReference>
<dbReference type="InterPro" id="IPR018060">
    <property type="entry name" value="HTH_AraC"/>
</dbReference>
<dbReference type="InterPro" id="IPR054015">
    <property type="entry name" value="ExsA-like_N"/>
</dbReference>
<evidence type="ECO:0000256" key="1">
    <source>
        <dbReference type="ARBA" id="ARBA00023015"/>
    </source>
</evidence>
<protein>
    <submittedName>
        <fullName evidence="5">Helix-turn-helix transcriptional regulator</fullName>
    </submittedName>
</protein>
<evidence type="ECO:0000313" key="6">
    <source>
        <dbReference type="Proteomes" id="UP000304840"/>
    </source>
</evidence>
<dbReference type="InterPro" id="IPR050204">
    <property type="entry name" value="AraC_XylS_family_regulators"/>
</dbReference>
<feature type="domain" description="HTH araC/xylS-type" evidence="4">
    <location>
        <begin position="184"/>
        <end position="281"/>
    </location>
</feature>
<dbReference type="Pfam" id="PF12833">
    <property type="entry name" value="HTH_18"/>
    <property type="match status" value="1"/>
</dbReference>
<proteinExistence type="predicted"/>
<evidence type="ECO:0000313" key="5">
    <source>
        <dbReference type="EMBL" id="QCV57066.1"/>
    </source>
</evidence>
<dbReference type="Gene3D" id="1.10.10.60">
    <property type="entry name" value="Homeodomain-like"/>
    <property type="match status" value="1"/>
</dbReference>
<reference evidence="6" key="1">
    <citation type="submission" date="2016-03" db="EMBL/GenBank/DDBJ databases">
        <title>Flavobacterium columnare strain B185, complete genome.</title>
        <authorList>
            <person name="Sundberg L.-R."/>
            <person name="Papponen P."/>
            <person name="Laanto E."/>
        </authorList>
    </citation>
    <scope>NUCLEOTIDE SEQUENCE [LARGE SCALE GENOMIC DNA]</scope>
    <source>
        <strain evidence="6">B185</strain>
    </source>
</reference>
<dbReference type="PROSITE" id="PS01124">
    <property type="entry name" value="HTH_ARAC_FAMILY_2"/>
    <property type="match status" value="1"/>
</dbReference>
<dbReference type="PANTHER" id="PTHR46796">
    <property type="entry name" value="HTH-TYPE TRANSCRIPTIONAL ACTIVATOR RHAS-RELATED"/>
    <property type="match status" value="1"/>
</dbReference>
<name>A0AAJ3ZKA9_9FLAO</name>
<dbReference type="AlphaFoldDB" id="A0AAJ3ZKA9"/>
<keyword evidence="1" id="KW-0805">Transcription regulation</keyword>